<proteinExistence type="inferred from homology"/>
<dbReference type="InterPro" id="IPR011009">
    <property type="entry name" value="Kinase-like_dom_sf"/>
</dbReference>
<keyword evidence="2 3" id="KW-0067">ATP-binding</keyword>
<dbReference type="Pfam" id="PF00069">
    <property type="entry name" value="Pkinase"/>
    <property type="match status" value="2"/>
</dbReference>
<evidence type="ECO:0000256" key="5">
    <source>
        <dbReference type="SAM" id="MobiDB-lite"/>
    </source>
</evidence>
<sequence>MFQTPLSIHTGTRSSVREKYPPQHPLPPTPLTRHSNHSSATKTACLPTNPSQIKCIFNPRQSDPMTPASPVAGGMVMSAPLTVNIPTFSPMDVPRLNTDLQKTKVRLPPSPLSEAAHPPISFNDSIKSSAPMASHPPSPVFSPVLTCIFPPGTRAQQLLCNKALNPVFASRYSVVQELGSGGFGFVCSAVRTSDRREVAVKFIIRSKIARTAWAVDHDLGSVPMEVYILKNICHQNIVRFLDYYADADFCYLVTELHGSSWSSTDQDIPDVSTSTLFSPVFSQDSTPITSALLPSGMDSIAPQRSISSRPSMDLFECIEKFEHFTEAQARCVFRQIVSAVAYLQSLKLVHRDIKDENVLIDCNFNVKLIDFGSASFFDDIGGRQFDRFLGTIQYAAPEILKSQKYRGPEAEVWSLGCCLFIMLTGQVPFTSASHAVNRPYSRTHIPLSELCIDLLDCMLDKNFQSRATIDFVQSHPWMKL</sequence>
<evidence type="ECO:0000256" key="1">
    <source>
        <dbReference type="ARBA" id="ARBA00022741"/>
    </source>
</evidence>
<dbReference type="EMBL" id="DS022304">
    <property type="protein sequence ID" value="OAJ40179.1"/>
    <property type="molecule type" value="Genomic_DNA"/>
</dbReference>
<keyword evidence="1 3" id="KW-0547">Nucleotide-binding</keyword>
<dbReference type="FunFam" id="3.30.200.20:FF:000314">
    <property type="entry name" value="Serine/threonine protein kinase"/>
    <property type="match status" value="1"/>
</dbReference>
<reference evidence="7 8" key="2">
    <citation type="submission" date="2016-05" db="EMBL/GenBank/DDBJ databases">
        <title>Lineage-specific infection strategies underlie the spectrum of fungal disease in amphibians.</title>
        <authorList>
            <person name="Cuomo C.A."/>
            <person name="Farrer R.A."/>
            <person name="James T."/>
            <person name="Longcore J."/>
            <person name="Birren B."/>
        </authorList>
    </citation>
    <scope>NUCLEOTIDE SEQUENCE [LARGE SCALE GENOMIC DNA]</scope>
    <source>
        <strain evidence="7 8">JEL423</strain>
    </source>
</reference>
<dbReference type="GO" id="GO:0045719">
    <property type="term" value="P:negative regulation of glycogen biosynthetic process"/>
    <property type="evidence" value="ECO:0007669"/>
    <property type="project" value="TreeGrafter"/>
</dbReference>
<dbReference type="PANTHER" id="PTHR24346:SF72">
    <property type="entry name" value="CAMK PROTEIN KINASE"/>
    <property type="match status" value="1"/>
</dbReference>
<accession>A0A177WJ70</accession>
<dbReference type="VEuPathDB" id="FungiDB:BDEG_23942"/>
<feature type="region of interest" description="Disordered" evidence="5">
    <location>
        <begin position="1"/>
        <end position="46"/>
    </location>
</feature>
<organism evidence="7 8">
    <name type="scientific">Batrachochytrium dendrobatidis (strain JEL423)</name>
    <dbReference type="NCBI Taxonomy" id="403673"/>
    <lineage>
        <taxon>Eukaryota</taxon>
        <taxon>Fungi</taxon>
        <taxon>Fungi incertae sedis</taxon>
        <taxon>Chytridiomycota</taxon>
        <taxon>Chytridiomycota incertae sedis</taxon>
        <taxon>Chytridiomycetes</taxon>
        <taxon>Rhizophydiales</taxon>
        <taxon>Rhizophydiales incertae sedis</taxon>
        <taxon>Batrachochytrium</taxon>
    </lineage>
</organism>
<dbReference type="GO" id="GO:0035556">
    <property type="term" value="P:intracellular signal transduction"/>
    <property type="evidence" value="ECO:0007669"/>
    <property type="project" value="TreeGrafter"/>
</dbReference>
<evidence type="ECO:0000313" key="8">
    <source>
        <dbReference type="Proteomes" id="UP000077115"/>
    </source>
</evidence>
<evidence type="ECO:0000313" key="7">
    <source>
        <dbReference type="EMBL" id="OAJ40179.1"/>
    </source>
</evidence>
<reference evidence="7 8" key="1">
    <citation type="submission" date="2006-10" db="EMBL/GenBank/DDBJ databases">
        <title>The Genome Sequence of Batrachochytrium dendrobatidis JEL423.</title>
        <authorList>
            <consortium name="The Broad Institute Genome Sequencing Platform"/>
            <person name="Birren B."/>
            <person name="Lander E."/>
            <person name="Galagan J."/>
            <person name="Cuomo C."/>
            <person name="Devon K."/>
            <person name="Jaffe D."/>
            <person name="Butler J."/>
            <person name="Alvarez P."/>
            <person name="Gnerre S."/>
            <person name="Grabherr M."/>
            <person name="Kleber M."/>
            <person name="Mauceli E."/>
            <person name="Brockman W."/>
            <person name="Young S."/>
            <person name="LaButti K."/>
            <person name="Sykes S."/>
            <person name="DeCaprio D."/>
            <person name="Crawford M."/>
            <person name="Koehrsen M."/>
            <person name="Engels R."/>
            <person name="Montgomery P."/>
            <person name="Pearson M."/>
            <person name="Howarth C."/>
            <person name="Larson L."/>
            <person name="White J."/>
            <person name="O'Leary S."/>
            <person name="Kodira C."/>
            <person name="Zeng Q."/>
            <person name="Yandava C."/>
            <person name="Alvarado L."/>
            <person name="Longcore J."/>
            <person name="James T."/>
        </authorList>
    </citation>
    <scope>NUCLEOTIDE SEQUENCE [LARGE SCALE GENOMIC DNA]</scope>
    <source>
        <strain evidence="7 8">JEL423</strain>
    </source>
</reference>
<feature type="compositionally biased region" description="Polar residues" evidence="5">
    <location>
        <begin position="1"/>
        <end position="14"/>
    </location>
</feature>
<feature type="compositionally biased region" description="Polar residues" evidence="5">
    <location>
        <begin position="37"/>
        <end position="46"/>
    </location>
</feature>
<dbReference type="PROSITE" id="PS50011">
    <property type="entry name" value="PROTEIN_KINASE_DOM"/>
    <property type="match status" value="1"/>
</dbReference>
<dbReference type="GO" id="GO:0004674">
    <property type="term" value="F:protein serine/threonine kinase activity"/>
    <property type="evidence" value="ECO:0007669"/>
    <property type="project" value="UniProtKB-KW"/>
</dbReference>
<dbReference type="InterPro" id="IPR000719">
    <property type="entry name" value="Prot_kinase_dom"/>
</dbReference>
<dbReference type="PROSITE" id="PS00108">
    <property type="entry name" value="PROTEIN_KINASE_ST"/>
    <property type="match status" value="1"/>
</dbReference>
<dbReference type="AlphaFoldDB" id="A0A177WJ70"/>
<keyword evidence="4" id="KW-0723">Serine/threonine-protein kinase</keyword>
<dbReference type="GO" id="GO:0005829">
    <property type="term" value="C:cytosol"/>
    <property type="evidence" value="ECO:0007669"/>
    <property type="project" value="TreeGrafter"/>
</dbReference>
<dbReference type="eggNOG" id="KOG1152">
    <property type="taxonomic scope" value="Eukaryota"/>
</dbReference>
<evidence type="ECO:0000256" key="2">
    <source>
        <dbReference type="ARBA" id="ARBA00022840"/>
    </source>
</evidence>
<dbReference type="SMART" id="SM00220">
    <property type="entry name" value="S_TKc"/>
    <property type="match status" value="1"/>
</dbReference>
<evidence type="ECO:0000256" key="3">
    <source>
        <dbReference type="PROSITE-ProRule" id="PRU10141"/>
    </source>
</evidence>
<dbReference type="PROSITE" id="PS00107">
    <property type="entry name" value="PROTEIN_KINASE_ATP"/>
    <property type="match status" value="1"/>
</dbReference>
<dbReference type="Gene3D" id="3.30.200.20">
    <property type="entry name" value="Phosphorylase Kinase, domain 1"/>
    <property type="match status" value="1"/>
</dbReference>
<dbReference type="PANTHER" id="PTHR24346">
    <property type="entry name" value="MAP/MICROTUBULE AFFINITY-REGULATING KINASE"/>
    <property type="match status" value="1"/>
</dbReference>
<dbReference type="InterPro" id="IPR008271">
    <property type="entry name" value="Ser/Thr_kinase_AS"/>
</dbReference>
<dbReference type="GO" id="GO:0005524">
    <property type="term" value="F:ATP binding"/>
    <property type="evidence" value="ECO:0007669"/>
    <property type="project" value="UniProtKB-UniRule"/>
</dbReference>
<name>A0A177WJ70_BATDL</name>
<dbReference type="SUPFAM" id="SSF56112">
    <property type="entry name" value="Protein kinase-like (PK-like)"/>
    <property type="match status" value="1"/>
</dbReference>
<feature type="binding site" evidence="3">
    <location>
        <position position="201"/>
    </location>
    <ligand>
        <name>ATP</name>
        <dbReference type="ChEBI" id="CHEBI:30616"/>
    </ligand>
</feature>
<dbReference type="OrthoDB" id="10252171at2759"/>
<protein>
    <recommendedName>
        <fullName evidence="6">Protein kinase domain-containing protein</fullName>
    </recommendedName>
</protein>
<dbReference type="Gene3D" id="1.10.510.10">
    <property type="entry name" value="Transferase(Phosphotransferase) domain 1"/>
    <property type="match status" value="1"/>
</dbReference>
<keyword evidence="4" id="KW-0418">Kinase</keyword>
<feature type="domain" description="Protein kinase" evidence="6">
    <location>
        <begin position="172"/>
        <end position="478"/>
    </location>
</feature>
<evidence type="ECO:0000256" key="4">
    <source>
        <dbReference type="RuleBase" id="RU000304"/>
    </source>
</evidence>
<dbReference type="STRING" id="403673.A0A177WJ70"/>
<gene>
    <name evidence="7" type="ORF">BDEG_23942</name>
</gene>
<evidence type="ECO:0000259" key="6">
    <source>
        <dbReference type="PROSITE" id="PS50011"/>
    </source>
</evidence>
<dbReference type="GO" id="GO:0005634">
    <property type="term" value="C:nucleus"/>
    <property type="evidence" value="ECO:0007669"/>
    <property type="project" value="TreeGrafter"/>
</dbReference>
<comment type="similarity">
    <text evidence="4">Belongs to the protein kinase superfamily.</text>
</comment>
<dbReference type="Proteomes" id="UP000077115">
    <property type="component" value="Unassembled WGS sequence"/>
</dbReference>
<keyword evidence="4" id="KW-0808">Transferase</keyword>
<dbReference type="InterPro" id="IPR017441">
    <property type="entry name" value="Protein_kinase_ATP_BS"/>
</dbReference>